<evidence type="ECO:0000256" key="2">
    <source>
        <dbReference type="ARBA" id="ARBA00010581"/>
    </source>
</evidence>
<dbReference type="PANTHER" id="PTHR11403:SF7">
    <property type="entry name" value="CYTOCHROME C OXIDASE SUBUNIT 3"/>
    <property type="match status" value="1"/>
</dbReference>
<evidence type="ECO:0000256" key="8">
    <source>
        <dbReference type="ARBA" id="ARBA00031625"/>
    </source>
</evidence>
<evidence type="ECO:0000256" key="6">
    <source>
        <dbReference type="ARBA" id="ARBA00022989"/>
    </source>
</evidence>
<reference evidence="11" key="1">
    <citation type="journal article" date="2015" name="Nature">
        <title>Complex archaea that bridge the gap between prokaryotes and eukaryotes.</title>
        <authorList>
            <person name="Spang A."/>
            <person name="Saw J.H."/>
            <person name="Jorgensen S.L."/>
            <person name="Zaremba-Niedzwiedzka K."/>
            <person name="Martijn J."/>
            <person name="Lind A.E."/>
            <person name="van Eijk R."/>
            <person name="Schleper C."/>
            <person name="Guy L."/>
            <person name="Ettema T.J."/>
        </authorList>
    </citation>
    <scope>NUCLEOTIDE SEQUENCE</scope>
</reference>
<gene>
    <name evidence="11" type="ORF">LCGC14_0039790</name>
</gene>
<evidence type="ECO:0000259" key="10">
    <source>
        <dbReference type="PROSITE" id="PS50253"/>
    </source>
</evidence>
<dbReference type="InterPro" id="IPR013833">
    <property type="entry name" value="Cyt_c_oxidase_su3_a-hlx"/>
</dbReference>
<protein>
    <recommendedName>
        <fullName evidence="3">cytochrome-c oxidase</fullName>
        <ecNumber evidence="3">7.1.1.9</ecNumber>
    </recommendedName>
    <alternativeName>
        <fullName evidence="8">Cytochrome c oxidase polypeptide III</fullName>
    </alternativeName>
</protein>
<comment type="caution">
    <text evidence="11">The sequence shown here is derived from an EMBL/GenBank/DDBJ whole genome shotgun (WGS) entry which is preliminary data.</text>
</comment>
<evidence type="ECO:0000256" key="5">
    <source>
        <dbReference type="ARBA" id="ARBA00022967"/>
    </source>
</evidence>
<sequence length="308" mass="34501">MASESSHETYYVPEQSKFPFFASIGLFLTVFGLGGVLNDISAGASVTGSTWTALIGFTILSFILFQWFATTIRENHAGLNSAQLKRSYVWGMGWFIFSEVMFFAAFFGALFYVRQLSVPWLGGEGDKGSAGEFLWPQFQAAWPLLVNPDPSAYPNPHEGLNVTSWSPAFFAGYLPFWNTVILITSSVTLHFAHVALKAENRKRLIQWMSVTVGLGVIFLGLQALEYVEAYGHYGITLDSGIYGSTFFLLTGFHGFHVTLGTFMLTVMLIRCIKGHFKPNDHFGFEAAAWYWHFVDVVWVGLFIFVYCL</sequence>
<evidence type="ECO:0000256" key="1">
    <source>
        <dbReference type="ARBA" id="ARBA00004141"/>
    </source>
</evidence>
<dbReference type="CDD" id="cd01665">
    <property type="entry name" value="Cyt_c_Oxidase_III"/>
    <property type="match status" value="1"/>
</dbReference>
<dbReference type="FunFam" id="1.20.120.80:FF:000003">
    <property type="entry name" value="Cytochrome c oxidase subunit 3"/>
    <property type="match status" value="1"/>
</dbReference>
<feature type="transmembrane region" description="Helical" evidence="9">
    <location>
        <begin position="244"/>
        <end position="269"/>
    </location>
</feature>
<dbReference type="InterPro" id="IPR033945">
    <property type="entry name" value="Cyt_c_oxase_su3_dom"/>
</dbReference>
<feature type="transmembrane region" description="Helical" evidence="9">
    <location>
        <begin position="170"/>
        <end position="192"/>
    </location>
</feature>
<organism evidence="11">
    <name type="scientific">marine sediment metagenome</name>
    <dbReference type="NCBI Taxonomy" id="412755"/>
    <lineage>
        <taxon>unclassified sequences</taxon>
        <taxon>metagenomes</taxon>
        <taxon>ecological metagenomes</taxon>
    </lineage>
</organism>
<keyword evidence="6 9" id="KW-1133">Transmembrane helix</keyword>
<keyword evidence="4 9" id="KW-0812">Transmembrane</keyword>
<evidence type="ECO:0000256" key="4">
    <source>
        <dbReference type="ARBA" id="ARBA00022692"/>
    </source>
</evidence>
<dbReference type="Pfam" id="PF00510">
    <property type="entry name" value="COX3"/>
    <property type="match status" value="2"/>
</dbReference>
<feature type="domain" description="Heme-copper oxidase subunit III family profile" evidence="10">
    <location>
        <begin position="6"/>
        <end position="308"/>
    </location>
</feature>
<dbReference type="InterPro" id="IPR024791">
    <property type="entry name" value="Cyt_c/ubiquinol_Oxase_su3"/>
</dbReference>
<evidence type="ECO:0000256" key="3">
    <source>
        <dbReference type="ARBA" id="ARBA00012949"/>
    </source>
</evidence>
<dbReference type="EC" id="7.1.1.9" evidence="3"/>
<proteinExistence type="inferred from homology"/>
<dbReference type="Gene3D" id="1.20.120.80">
    <property type="entry name" value="Cytochrome c oxidase, subunit III, four-helix bundle"/>
    <property type="match status" value="1"/>
</dbReference>
<dbReference type="GO" id="GO:0004129">
    <property type="term" value="F:cytochrome-c oxidase activity"/>
    <property type="evidence" value="ECO:0007669"/>
    <property type="project" value="UniProtKB-EC"/>
</dbReference>
<comment type="subcellular location">
    <subcellularLocation>
        <location evidence="1">Membrane</location>
        <topology evidence="1">Multi-pass membrane protein</topology>
    </subcellularLocation>
</comment>
<name>A0A0F9VXM0_9ZZZZ</name>
<feature type="transmembrane region" description="Helical" evidence="9">
    <location>
        <begin position="49"/>
        <end position="68"/>
    </location>
</feature>
<dbReference type="PROSITE" id="PS50253">
    <property type="entry name" value="COX3"/>
    <property type="match status" value="1"/>
</dbReference>
<dbReference type="AlphaFoldDB" id="A0A0F9VXM0"/>
<dbReference type="InterPro" id="IPR000298">
    <property type="entry name" value="Cyt_c_oxidase-like_su3"/>
</dbReference>
<dbReference type="EMBL" id="LAZR01000008">
    <property type="protein sequence ID" value="KKO08860.1"/>
    <property type="molecule type" value="Genomic_DNA"/>
</dbReference>
<accession>A0A0F9VXM0</accession>
<evidence type="ECO:0000256" key="9">
    <source>
        <dbReference type="SAM" id="Phobius"/>
    </source>
</evidence>
<feature type="transmembrane region" description="Helical" evidence="9">
    <location>
        <begin position="289"/>
        <end position="306"/>
    </location>
</feature>
<feature type="transmembrane region" description="Helical" evidence="9">
    <location>
        <begin position="20"/>
        <end position="37"/>
    </location>
</feature>
<feature type="transmembrane region" description="Helical" evidence="9">
    <location>
        <begin position="88"/>
        <end position="113"/>
    </location>
</feature>
<evidence type="ECO:0000256" key="7">
    <source>
        <dbReference type="ARBA" id="ARBA00023136"/>
    </source>
</evidence>
<dbReference type="GO" id="GO:0016020">
    <property type="term" value="C:membrane"/>
    <property type="evidence" value="ECO:0007669"/>
    <property type="project" value="UniProtKB-SubCell"/>
</dbReference>
<dbReference type="SUPFAM" id="SSF81452">
    <property type="entry name" value="Cytochrome c oxidase subunit III-like"/>
    <property type="match status" value="1"/>
</dbReference>
<feature type="transmembrane region" description="Helical" evidence="9">
    <location>
        <begin position="204"/>
        <end position="224"/>
    </location>
</feature>
<dbReference type="PANTHER" id="PTHR11403">
    <property type="entry name" value="CYTOCHROME C OXIDASE SUBUNIT III"/>
    <property type="match status" value="1"/>
</dbReference>
<comment type="similarity">
    <text evidence="2">Belongs to the cytochrome c oxidase subunit 3 family.</text>
</comment>
<keyword evidence="5" id="KW-1278">Translocase</keyword>
<keyword evidence="7 9" id="KW-0472">Membrane</keyword>
<dbReference type="Gene3D" id="1.10.287.70">
    <property type="match status" value="1"/>
</dbReference>
<evidence type="ECO:0000313" key="11">
    <source>
        <dbReference type="EMBL" id="KKO08860.1"/>
    </source>
</evidence>
<dbReference type="GO" id="GO:0019646">
    <property type="term" value="P:aerobic electron transport chain"/>
    <property type="evidence" value="ECO:0007669"/>
    <property type="project" value="InterPro"/>
</dbReference>
<dbReference type="InterPro" id="IPR035973">
    <property type="entry name" value="Cyt_c_oxidase_su3-like_sf"/>
</dbReference>